<evidence type="ECO:0000313" key="5">
    <source>
        <dbReference type="Proteomes" id="UP000377595"/>
    </source>
</evidence>
<keyword evidence="2" id="KW-0812">Transmembrane</keyword>
<feature type="region of interest" description="Disordered" evidence="1">
    <location>
        <begin position="219"/>
        <end position="295"/>
    </location>
</feature>
<keyword evidence="2" id="KW-1133">Transmembrane helix</keyword>
<gene>
    <name evidence="4" type="ORF">Aple_010010</name>
</gene>
<evidence type="ECO:0000313" key="4">
    <source>
        <dbReference type="EMBL" id="GES18106.1"/>
    </source>
</evidence>
<dbReference type="EMBL" id="BLAF01000006">
    <property type="protein sequence ID" value="GES18106.1"/>
    <property type="molecule type" value="Genomic_DNA"/>
</dbReference>
<evidence type="ECO:0000256" key="3">
    <source>
        <dbReference type="SAM" id="SignalP"/>
    </source>
</evidence>
<dbReference type="Proteomes" id="UP000377595">
    <property type="component" value="Unassembled WGS sequence"/>
</dbReference>
<proteinExistence type="predicted"/>
<feature type="signal peptide" evidence="3">
    <location>
        <begin position="1"/>
        <end position="23"/>
    </location>
</feature>
<name>A0A5M3XBU0_9ACTN</name>
<evidence type="ECO:0008006" key="6">
    <source>
        <dbReference type="Google" id="ProtNLM"/>
    </source>
</evidence>
<dbReference type="NCBIfam" id="NF038134">
    <property type="entry name" value="choice_anch_M"/>
    <property type="match status" value="1"/>
</dbReference>
<dbReference type="NCBIfam" id="TIGR03769">
    <property type="entry name" value="P_ac_wall_RPT"/>
    <property type="match status" value="1"/>
</dbReference>
<sequence>MRIAPATALLAALLGSAATPAAALPAYAQTATVVLDKVHVDISPKIENGRLVIEVGDDTTSPRRFLDPATVVMVANPQSKKSVPADPAYNFLGSAGSPFWLLPMVQDANVLWPGWSTERIPTGTLTGQLSWTITDVTGPGDLWVWLSGDFGGVGEMWFNSKDGLPDTHAMADRSHVHGNWAFSAEGVYRVTFEMKGTLAGGGQVSDTETIAFAVGDVDTSTVVPGKGTTSTSPSPTATPSASVSPTASPTPTPETSPSASPTPTSTPSPTSSPTPSTTSASTTSPTDPPLASGGRELAKTGDGLVVPLLLGGLLLACAGVILIVRVRARRQAL</sequence>
<feature type="chain" id="PRO_5039562099" description="Surface-anchored protein" evidence="3">
    <location>
        <begin position="24"/>
        <end position="333"/>
    </location>
</feature>
<keyword evidence="5" id="KW-1185">Reference proteome</keyword>
<dbReference type="InterPro" id="IPR022435">
    <property type="entry name" value="Surface-anchored_actinobac"/>
</dbReference>
<comment type="caution">
    <text evidence="4">The sequence shown here is derived from an EMBL/GenBank/DDBJ whole genome shotgun (WGS) entry which is preliminary data.</text>
</comment>
<evidence type="ECO:0000256" key="1">
    <source>
        <dbReference type="SAM" id="MobiDB-lite"/>
    </source>
</evidence>
<organism evidence="4 5">
    <name type="scientific">Acrocarpospora pleiomorpha</name>
    <dbReference type="NCBI Taxonomy" id="90975"/>
    <lineage>
        <taxon>Bacteria</taxon>
        <taxon>Bacillati</taxon>
        <taxon>Actinomycetota</taxon>
        <taxon>Actinomycetes</taxon>
        <taxon>Streptosporangiales</taxon>
        <taxon>Streptosporangiaceae</taxon>
        <taxon>Acrocarpospora</taxon>
    </lineage>
</organism>
<feature type="transmembrane region" description="Helical" evidence="2">
    <location>
        <begin position="304"/>
        <end position="324"/>
    </location>
</feature>
<accession>A0A5M3XBU0</accession>
<dbReference type="RefSeq" id="WP_170321288.1">
    <property type="nucleotide sequence ID" value="NZ_BAAAHM010000017.1"/>
</dbReference>
<evidence type="ECO:0000256" key="2">
    <source>
        <dbReference type="SAM" id="Phobius"/>
    </source>
</evidence>
<reference evidence="4 5" key="1">
    <citation type="submission" date="2019-10" db="EMBL/GenBank/DDBJ databases">
        <title>Whole genome shotgun sequence of Acrocarpospora pleiomorpha NBRC 16267.</title>
        <authorList>
            <person name="Ichikawa N."/>
            <person name="Kimura A."/>
            <person name="Kitahashi Y."/>
            <person name="Komaki H."/>
            <person name="Oguchi A."/>
        </authorList>
    </citation>
    <scope>NUCLEOTIDE SEQUENCE [LARGE SCALE GENOMIC DNA]</scope>
    <source>
        <strain evidence="4 5">NBRC 16267</strain>
    </source>
</reference>
<dbReference type="AlphaFoldDB" id="A0A5M3XBU0"/>
<keyword evidence="2" id="KW-0472">Membrane</keyword>
<keyword evidence="3" id="KW-0732">Signal</keyword>
<feature type="compositionally biased region" description="Low complexity" evidence="1">
    <location>
        <begin position="228"/>
        <end position="247"/>
    </location>
</feature>
<feature type="compositionally biased region" description="Low complexity" evidence="1">
    <location>
        <begin position="273"/>
        <end position="292"/>
    </location>
</feature>
<protein>
    <recommendedName>
        <fullName evidence="6">Surface-anchored protein</fullName>
    </recommendedName>
</protein>